<gene>
    <name evidence="1" type="ORF">NOCA2270149</name>
</gene>
<organism evidence="1">
    <name type="scientific">metagenome</name>
    <dbReference type="NCBI Taxonomy" id="256318"/>
    <lineage>
        <taxon>unclassified sequences</taxon>
        <taxon>metagenomes</taxon>
    </lineage>
</organism>
<accession>A0A2P2C0K4</accession>
<protein>
    <submittedName>
        <fullName evidence="1">Uncharacterized protein</fullName>
    </submittedName>
</protein>
<name>A0A2P2C0K4_9ZZZZ</name>
<dbReference type="EMBL" id="CZKA01000020">
    <property type="protein sequence ID" value="CUR55514.1"/>
    <property type="molecule type" value="Genomic_DNA"/>
</dbReference>
<dbReference type="AlphaFoldDB" id="A0A2P2C0K4"/>
<evidence type="ECO:0000313" key="1">
    <source>
        <dbReference type="EMBL" id="CUR55514.1"/>
    </source>
</evidence>
<proteinExistence type="predicted"/>
<sequence>MAFFKIIAYVMEDELRARTFILSQNLDGLRPAFPLDEFIIKPSPIAVDAQRTGLSFGENLEAADGVGAPRLRAAVPEFTDRVD</sequence>
<reference evidence="1" key="1">
    <citation type="submission" date="2015-08" db="EMBL/GenBank/DDBJ databases">
        <authorList>
            <person name="Babu N.S."/>
            <person name="Beckwith C.J."/>
            <person name="Beseler K.G."/>
            <person name="Brison A."/>
            <person name="Carone J.V."/>
            <person name="Caskin T.P."/>
            <person name="Diamond M."/>
            <person name="Durham M.E."/>
            <person name="Foxe J.M."/>
            <person name="Go M."/>
            <person name="Henderson B.A."/>
            <person name="Jones I.B."/>
            <person name="McGettigan J.A."/>
            <person name="Micheletti S.J."/>
            <person name="Nasrallah M.E."/>
            <person name="Ortiz D."/>
            <person name="Piller C.R."/>
            <person name="Privatt S.R."/>
            <person name="Schneider S.L."/>
            <person name="Sharp S."/>
            <person name="Smith T.C."/>
            <person name="Stanton J.D."/>
            <person name="Ullery H.E."/>
            <person name="Wilson R.J."/>
            <person name="Serrano M.G."/>
            <person name="Buck G."/>
            <person name="Lee V."/>
            <person name="Wang Y."/>
            <person name="Carvalho R."/>
            <person name="Voegtly L."/>
            <person name="Shi R."/>
            <person name="Duckworth R."/>
            <person name="Johnson A."/>
            <person name="Loviza R."/>
            <person name="Walstead R."/>
            <person name="Shah Z."/>
            <person name="Kiflezghi M."/>
            <person name="Wade K."/>
            <person name="Ball S.L."/>
            <person name="Bradley K.W."/>
            <person name="Asai D.J."/>
            <person name="Bowman C.A."/>
            <person name="Russell D.A."/>
            <person name="Pope W.H."/>
            <person name="Jacobs-Sera D."/>
            <person name="Hendrix R.W."/>
            <person name="Hatfull G.F."/>
        </authorList>
    </citation>
    <scope>NUCLEOTIDE SEQUENCE</scope>
</reference>